<dbReference type="Proteomes" id="UP000247476">
    <property type="component" value="Unassembled WGS sequence"/>
</dbReference>
<evidence type="ECO:0000256" key="4">
    <source>
        <dbReference type="ARBA" id="ARBA00023163"/>
    </source>
</evidence>
<dbReference type="Gene3D" id="1.10.10.10">
    <property type="entry name" value="Winged helix-like DNA-binding domain superfamily/Winged helix DNA-binding domain"/>
    <property type="match status" value="1"/>
</dbReference>
<dbReference type="PRINTS" id="PR00039">
    <property type="entry name" value="HTHLYSR"/>
</dbReference>
<evidence type="ECO:0000313" key="7">
    <source>
        <dbReference type="Proteomes" id="UP000247476"/>
    </source>
</evidence>
<dbReference type="InterPro" id="IPR000847">
    <property type="entry name" value="LysR_HTH_N"/>
</dbReference>
<feature type="domain" description="HTH lysR-type" evidence="5">
    <location>
        <begin position="1"/>
        <end position="58"/>
    </location>
</feature>
<dbReference type="GO" id="GO:0005829">
    <property type="term" value="C:cytosol"/>
    <property type="evidence" value="ECO:0007669"/>
    <property type="project" value="TreeGrafter"/>
</dbReference>
<accession>A0A2V5JYQ4</accession>
<dbReference type="OrthoDB" id="9803735at2"/>
<dbReference type="InterPro" id="IPR036390">
    <property type="entry name" value="WH_DNA-bd_sf"/>
</dbReference>
<dbReference type="InterPro" id="IPR050950">
    <property type="entry name" value="HTH-type_LysR_regulators"/>
</dbReference>
<evidence type="ECO:0000313" key="6">
    <source>
        <dbReference type="EMBL" id="PYI51871.1"/>
    </source>
</evidence>
<protein>
    <submittedName>
        <fullName evidence="6">LysR family transcriptional regulator</fullName>
    </submittedName>
</protein>
<comment type="caution">
    <text evidence="6">The sequence shown here is derived from an EMBL/GenBank/DDBJ whole genome shotgun (WGS) entry which is preliminary data.</text>
</comment>
<comment type="similarity">
    <text evidence="1">Belongs to the LysR transcriptional regulatory family.</text>
</comment>
<dbReference type="PANTHER" id="PTHR30419:SF8">
    <property type="entry name" value="NITROGEN ASSIMILATION TRANSCRIPTIONAL ACTIVATOR-RELATED"/>
    <property type="match status" value="1"/>
</dbReference>
<organism evidence="6 7">
    <name type="scientific">Paenibacillus flagellatus</name>
    <dbReference type="NCBI Taxonomy" id="2211139"/>
    <lineage>
        <taxon>Bacteria</taxon>
        <taxon>Bacillati</taxon>
        <taxon>Bacillota</taxon>
        <taxon>Bacilli</taxon>
        <taxon>Bacillales</taxon>
        <taxon>Paenibacillaceae</taxon>
        <taxon>Paenibacillus</taxon>
    </lineage>
</organism>
<dbReference type="PANTHER" id="PTHR30419">
    <property type="entry name" value="HTH-TYPE TRANSCRIPTIONAL REGULATOR YBHD"/>
    <property type="match status" value="1"/>
</dbReference>
<dbReference type="SUPFAM" id="SSF53850">
    <property type="entry name" value="Periplasmic binding protein-like II"/>
    <property type="match status" value="1"/>
</dbReference>
<keyword evidence="2" id="KW-0805">Transcription regulation</keyword>
<dbReference type="FunFam" id="1.10.10.10:FF:000001">
    <property type="entry name" value="LysR family transcriptional regulator"/>
    <property type="match status" value="1"/>
</dbReference>
<evidence type="ECO:0000256" key="2">
    <source>
        <dbReference type="ARBA" id="ARBA00023015"/>
    </source>
</evidence>
<dbReference type="Pfam" id="PF00126">
    <property type="entry name" value="HTH_1"/>
    <property type="match status" value="1"/>
</dbReference>
<dbReference type="InterPro" id="IPR036388">
    <property type="entry name" value="WH-like_DNA-bd_sf"/>
</dbReference>
<name>A0A2V5JYQ4_9BACL</name>
<reference evidence="6 7" key="1">
    <citation type="submission" date="2018-05" db="EMBL/GenBank/DDBJ databases">
        <title>Paenibacillus flagellatus sp. nov., isolated from selenium mineral soil.</title>
        <authorList>
            <person name="Dai X."/>
        </authorList>
    </citation>
    <scope>NUCLEOTIDE SEQUENCE [LARGE SCALE GENOMIC DNA]</scope>
    <source>
        <strain evidence="6 7">DXL2</strain>
    </source>
</reference>
<dbReference type="GO" id="GO:0003677">
    <property type="term" value="F:DNA binding"/>
    <property type="evidence" value="ECO:0007669"/>
    <property type="project" value="UniProtKB-KW"/>
</dbReference>
<keyword evidence="7" id="KW-1185">Reference proteome</keyword>
<dbReference type="Pfam" id="PF03466">
    <property type="entry name" value="LysR_substrate"/>
    <property type="match status" value="1"/>
</dbReference>
<dbReference type="InterPro" id="IPR005119">
    <property type="entry name" value="LysR_subst-bd"/>
</dbReference>
<proteinExistence type="inferred from homology"/>
<gene>
    <name evidence="6" type="ORF">DLM86_23445</name>
</gene>
<evidence type="ECO:0000259" key="5">
    <source>
        <dbReference type="PROSITE" id="PS50931"/>
    </source>
</evidence>
<dbReference type="RefSeq" id="WP_110842498.1">
    <property type="nucleotide sequence ID" value="NZ_QJVJ01000011.1"/>
</dbReference>
<dbReference type="PROSITE" id="PS50931">
    <property type="entry name" value="HTH_LYSR"/>
    <property type="match status" value="1"/>
</dbReference>
<keyword evidence="3" id="KW-0238">DNA-binding</keyword>
<evidence type="ECO:0000256" key="3">
    <source>
        <dbReference type="ARBA" id="ARBA00023125"/>
    </source>
</evidence>
<dbReference type="SUPFAM" id="SSF46785">
    <property type="entry name" value="Winged helix' DNA-binding domain"/>
    <property type="match status" value="1"/>
</dbReference>
<evidence type="ECO:0000256" key="1">
    <source>
        <dbReference type="ARBA" id="ARBA00009437"/>
    </source>
</evidence>
<dbReference type="Gene3D" id="3.40.190.290">
    <property type="match status" value="1"/>
</dbReference>
<dbReference type="CDD" id="cd05466">
    <property type="entry name" value="PBP2_LTTR_substrate"/>
    <property type="match status" value="1"/>
</dbReference>
<dbReference type="GO" id="GO:0003700">
    <property type="term" value="F:DNA-binding transcription factor activity"/>
    <property type="evidence" value="ECO:0007669"/>
    <property type="project" value="InterPro"/>
</dbReference>
<dbReference type="AlphaFoldDB" id="A0A2V5JYQ4"/>
<keyword evidence="4" id="KW-0804">Transcription</keyword>
<sequence length="293" mass="33157">MDIRQLEYFIAVSEELHFTKAAERLGVTQPTLSLQIKALEEELRVTLFDRIGKKIALTEAGALFLEHSAQIVRDLQNAKDSINDLREYRRGSLTVGALPSDLDYRIADLLIDYHAAYPNIKLKIVTSIEIANQVLGNEVDIGIGMMPVYDDRLVAVPLRREEYVVVVSERHPLADLESIELERLRHIPTVMYPLGYIGREQVEVECRRRGFTLQTIMETSSATSLIRLVKANVAATVQPGPLIETMNDPALRCIRIADGAPSREIGIIYRVDRYLGHAARAFIDKTIRHFKRP</sequence>
<dbReference type="EMBL" id="QJVJ01000011">
    <property type="protein sequence ID" value="PYI51871.1"/>
    <property type="molecule type" value="Genomic_DNA"/>
</dbReference>